<dbReference type="Gene3D" id="2.160.20.80">
    <property type="entry name" value="E3 ubiquitin-protein ligase SopA"/>
    <property type="match status" value="1"/>
</dbReference>
<proteinExistence type="predicted"/>
<accession>A0A5T3EMB6</accession>
<gene>
    <name evidence="1" type="ORF">D9N54_24970</name>
</gene>
<comment type="caution">
    <text evidence="1">The sequence shown here is derived from an EMBL/GenBank/DDBJ whole genome shotgun (WGS) entry which is preliminary data.</text>
</comment>
<dbReference type="SUPFAM" id="SSF141571">
    <property type="entry name" value="Pentapeptide repeat-like"/>
    <property type="match status" value="1"/>
</dbReference>
<reference evidence="1" key="1">
    <citation type="submission" date="2018-10" db="EMBL/GenBank/DDBJ databases">
        <authorList>
            <consortium name="PulseNet: The National Subtyping Network for Foodborne Disease Surveillance"/>
            <person name="Tarr C.L."/>
            <person name="Trees E."/>
            <person name="Katz L.S."/>
            <person name="Carleton-Romer H.A."/>
            <person name="Stroika S."/>
            <person name="Kucerova Z."/>
            <person name="Roache K.F."/>
            <person name="Sabol A.L."/>
            <person name="Besser J."/>
            <person name="Gerner-Smidt P."/>
        </authorList>
    </citation>
    <scope>NUCLEOTIDE SEQUENCE</scope>
    <source>
        <strain evidence="1">PNUSAS056738</strain>
    </source>
</reference>
<protein>
    <submittedName>
        <fullName evidence="1">Pentapeptide repeat-containing protein</fullName>
    </submittedName>
</protein>
<evidence type="ECO:0000313" key="1">
    <source>
        <dbReference type="EMBL" id="EAN2044008.1"/>
    </source>
</evidence>
<sequence>MNRKKISTAGLHTFVGEHFDSIDFSEAELNKDNMSDTVFQSCNFYNSETQSGCSFHGCKLRNAVFINCDLTLCRFAFADLFGAEPYCTG</sequence>
<name>A0A5T3EMB6_SALER</name>
<dbReference type="AlphaFoldDB" id="A0A5T3EMB6"/>
<dbReference type="EMBL" id="AACXJM010000100">
    <property type="protein sequence ID" value="EAN2044008.1"/>
    <property type="molecule type" value="Genomic_DNA"/>
</dbReference>
<dbReference type="InterPro" id="IPR001646">
    <property type="entry name" value="5peptide_repeat"/>
</dbReference>
<organism evidence="1">
    <name type="scientific">Salmonella enterica</name>
    <name type="common">Salmonella choleraesuis</name>
    <dbReference type="NCBI Taxonomy" id="28901"/>
    <lineage>
        <taxon>Bacteria</taxon>
        <taxon>Pseudomonadati</taxon>
        <taxon>Pseudomonadota</taxon>
        <taxon>Gammaproteobacteria</taxon>
        <taxon>Enterobacterales</taxon>
        <taxon>Enterobacteriaceae</taxon>
        <taxon>Salmonella</taxon>
    </lineage>
</organism>
<dbReference type="Pfam" id="PF00805">
    <property type="entry name" value="Pentapeptide"/>
    <property type="match status" value="1"/>
</dbReference>